<dbReference type="GO" id="GO:0070847">
    <property type="term" value="C:core mediator complex"/>
    <property type="evidence" value="ECO:0007669"/>
    <property type="project" value="TreeGrafter"/>
</dbReference>
<reference evidence="10" key="1">
    <citation type="submission" date="2020-04" db="EMBL/GenBank/DDBJ databases">
        <title>Analysis of mating type loci in Filobasidium floriforme.</title>
        <authorList>
            <person name="Nowrousian M."/>
        </authorList>
    </citation>
    <scope>NUCLEOTIDE SEQUENCE</scope>
    <source>
        <strain evidence="10">CBS 6242</strain>
    </source>
</reference>
<dbReference type="Proteomes" id="UP000812966">
    <property type="component" value="Unassembled WGS sequence"/>
</dbReference>
<comment type="subcellular location">
    <subcellularLocation>
        <location evidence="1 8">Nucleus</location>
    </subcellularLocation>
</comment>
<keyword evidence="11" id="KW-1185">Reference proteome</keyword>
<evidence type="ECO:0000256" key="4">
    <source>
        <dbReference type="ARBA" id="ARBA00023015"/>
    </source>
</evidence>
<dbReference type="GO" id="GO:0016592">
    <property type="term" value="C:mediator complex"/>
    <property type="evidence" value="ECO:0007669"/>
    <property type="project" value="InterPro"/>
</dbReference>
<dbReference type="InterPro" id="IPR009244">
    <property type="entry name" value="Mediatior_Med7"/>
</dbReference>
<sequence length="288" mass="32815">MEEQLDQTEPAAARQAQTQVMVNRTYPVPPYYYKAFTDAAWKAHKAQQKQAAHQEQGQIGESSGAASRAEGVGGKPEEGEEQPWNPFASGDQDDLSSRTRVLFQPPRVDCMIESGYWEAFGTSHALDIQPASEHQMNLPPFRPMDVELTDRQYLHLLLRSLLHTKLKLIEALTRTLRPADQFAADTEEFWRDTGNRWTSEGEPYARHMHSLGLAMILVTNSLRDAQARLTMELMLKAQIERRREQTVEMKRKCADLNRRLQDLRSIKSTATQPSSISDPPDVDMDHKN</sequence>
<feature type="region of interest" description="Disordered" evidence="9">
    <location>
        <begin position="1"/>
        <end position="20"/>
    </location>
</feature>
<evidence type="ECO:0000256" key="3">
    <source>
        <dbReference type="ARBA" id="ARBA00020631"/>
    </source>
</evidence>
<dbReference type="AlphaFoldDB" id="A0A8K0JKS1"/>
<dbReference type="PANTHER" id="PTHR21428:SF11">
    <property type="entry name" value="MEDIATOR OF RNA POLYMERASE II TRANSCRIPTION SUBUNIT 7"/>
    <property type="match status" value="1"/>
</dbReference>
<evidence type="ECO:0000256" key="7">
    <source>
        <dbReference type="ARBA" id="ARBA00023242"/>
    </source>
</evidence>
<dbReference type="InterPro" id="IPR037212">
    <property type="entry name" value="Med7/Med21-like"/>
</dbReference>
<comment type="subunit">
    <text evidence="8">Component of the Mediator complex.</text>
</comment>
<dbReference type="GO" id="GO:0003712">
    <property type="term" value="F:transcription coregulator activity"/>
    <property type="evidence" value="ECO:0007669"/>
    <property type="project" value="InterPro"/>
</dbReference>
<keyword evidence="5 8" id="KW-0010">Activator</keyword>
<feature type="compositionally biased region" description="Low complexity" evidence="9">
    <location>
        <begin position="48"/>
        <end position="58"/>
    </location>
</feature>
<evidence type="ECO:0000256" key="8">
    <source>
        <dbReference type="RuleBase" id="RU364060"/>
    </source>
</evidence>
<evidence type="ECO:0000256" key="2">
    <source>
        <dbReference type="ARBA" id="ARBA00009994"/>
    </source>
</evidence>
<dbReference type="GO" id="GO:0006357">
    <property type="term" value="P:regulation of transcription by RNA polymerase II"/>
    <property type="evidence" value="ECO:0007669"/>
    <property type="project" value="InterPro"/>
</dbReference>
<feature type="region of interest" description="Disordered" evidence="9">
    <location>
        <begin position="264"/>
        <end position="288"/>
    </location>
</feature>
<evidence type="ECO:0000313" key="10">
    <source>
        <dbReference type="EMBL" id="KAG7535890.1"/>
    </source>
</evidence>
<feature type="region of interest" description="Disordered" evidence="9">
    <location>
        <begin position="43"/>
        <end position="95"/>
    </location>
</feature>
<evidence type="ECO:0000256" key="6">
    <source>
        <dbReference type="ARBA" id="ARBA00023163"/>
    </source>
</evidence>
<feature type="compositionally biased region" description="Polar residues" evidence="9">
    <location>
        <begin position="266"/>
        <end position="277"/>
    </location>
</feature>
<dbReference type="InterPro" id="IPR044888">
    <property type="entry name" value="Mediatior_Med7_sf"/>
</dbReference>
<dbReference type="Gene3D" id="6.10.140.200">
    <property type="match status" value="1"/>
</dbReference>
<name>A0A8K0JKS1_9TREE</name>
<keyword evidence="6 8" id="KW-0804">Transcription</keyword>
<evidence type="ECO:0000256" key="1">
    <source>
        <dbReference type="ARBA" id="ARBA00004123"/>
    </source>
</evidence>
<dbReference type="PANTHER" id="PTHR21428">
    <property type="entry name" value="MEDIATOR OF RNA POLYMERASE II TRANSCRIPTION SUBUNIT 7"/>
    <property type="match status" value="1"/>
</dbReference>
<gene>
    <name evidence="10" type="ORF">FFLO_03636</name>
</gene>
<comment type="caution">
    <text evidence="10">The sequence shown here is derived from an EMBL/GenBank/DDBJ whole genome shotgun (WGS) entry which is preliminary data.</text>
</comment>
<dbReference type="SUPFAM" id="SSF140718">
    <property type="entry name" value="Mediator hinge subcomplex-like"/>
    <property type="match status" value="1"/>
</dbReference>
<comment type="function">
    <text evidence="8">Component of the Mediator complex, a coactivator involved in the regulated transcription of nearly all RNA polymerase II-dependent genes. Mediator functions as a bridge to convey information from gene-specific regulatory proteins to the basal RNA polymerase II transcription machinery.</text>
</comment>
<keyword evidence="4 8" id="KW-0805">Transcription regulation</keyword>
<evidence type="ECO:0000256" key="9">
    <source>
        <dbReference type="SAM" id="MobiDB-lite"/>
    </source>
</evidence>
<evidence type="ECO:0000313" key="11">
    <source>
        <dbReference type="Proteomes" id="UP000812966"/>
    </source>
</evidence>
<dbReference type="Gene3D" id="6.10.140.1520">
    <property type="match status" value="1"/>
</dbReference>
<dbReference type="EMBL" id="JABELV010000068">
    <property type="protein sequence ID" value="KAG7535890.1"/>
    <property type="molecule type" value="Genomic_DNA"/>
</dbReference>
<evidence type="ECO:0000256" key="5">
    <source>
        <dbReference type="ARBA" id="ARBA00023159"/>
    </source>
</evidence>
<keyword evidence="7 8" id="KW-0539">Nucleus</keyword>
<organism evidence="10 11">
    <name type="scientific">Filobasidium floriforme</name>
    <dbReference type="NCBI Taxonomy" id="5210"/>
    <lineage>
        <taxon>Eukaryota</taxon>
        <taxon>Fungi</taxon>
        <taxon>Dikarya</taxon>
        <taxon>Basidiomycota</taxon>
        <taxon>Agaricomycotina</taxon>
        <taxon>Tremellomycetes</taxon>
        <taxon>Filobasidiales</taxon>
        <taxon>Filobasidiaceae</taxon>
        <taxon>Filobasidium</taxon>
    </lineage>
</organism>
<comment type="similarity">
    <text evidence="2 8">Belongs to the Mediator complex subunit 7 family.</text>
</comment>
<accession>A0A8K0JKS1</accession>
<protein>
    <recommendedName>
        <fullName evidence="3 8">Mediator of RNA polymerase II transcription subunit 7</fullName>
    </recommendedName>
</protein>
<dbReference type="Pfam" id="PF05983">
    <property type="entry name" value="Med7"/>
    <property type="match status" value="1"/>
</dbReference>
<proteinExistence type="inferred from homology"/>